<dbReference type="CDD" id="cd18186">
    <property type="entry name" value="BTB_POZ_ZBTB_KLHL-like"/>
    <property type="match status" value="1"/>
</dbReference>
<dbReference type="InterPro" id="IPR011333">
    <property type="entry name" value="SKP1/BTB/POZ_sf"/>
</dbReference>
<dbReference type="InterPro" id="IPR002900">
    <property type="entry name" value="DUF38/FTH_CAE_spp"/>
</dbReference>
<evidence type="ECO:0000313" key="3">
    <source>
        <dbReference type="EMBL" id="KAF1754411.1"/>
    </source>
</evidence>
<evidence type="ECO:0000259" key="1">
    <source>
        <dbReference type="PROSITE" id="PS50097"/>
    </source>
</evidence>
<dbReference type="PANTHER" id="PTHR22744:SF14">
    <property type="entry name" value="BTB DOMAIN-CONTAINING PROTEIN-RELATED"/>
    <property type="match status" value="1"/>
</dbReference>
<dbReference type="SMART" id="SM00256">
    <property type="entry name" value="FBOX"/>
    <property type="match status" value="1"/>
</dbReference>
<dbReference type="Pfam" id="PF17906">
    <property type="entry name" value="HTH_48"/>
    <property type="match status" value="2"/>
</dbReference>
<dbReference type="Pfam" id="PF00651">
    <property type="entry name" value="BTB"/>
    <property type="match status" value="1"/>
</dbReference>
<comment type="caution">
    <text evidence="3">The sequence shown here is derived from an EMBL/GenBank/DDBJ whole genome shotgun (WGS) entry which is preliminary data.</text>
</comment>
<dbReference type="CDD" id="cd22150">
    <property type="entry name" value="F-box_CeFBXA-like"/>
    <property type="match status" value="1"/>
</dbReference>
<evidence type="ECO:0000313" key="4">
    <source>
        <dbReference type="Proteomes" id="UP000483820"/>
    </source>
</evidence>
<sequence>MTDIDPNSPANLRALMLYDISQRKTMQESIESHRVLCEHLGKQGISYDEYELCFNRCLNENYHSTIAKRDLTIPDIYVCILSDVINGKLAEKSIDDLCKAFKDHKIDKEDHLYWFKRFENGHLFSPVLLFPNDVLFEIAERCDLKTYLKLRKVSSGLRNIVDRLKPPYKNIEIRIYPYLITLRLNDVLLKYPHLQGSEVAFEELKFALMNPKLKLETLRVAWYSSPLRNKVVGKYITMFDDLLNSLNHKIHVEHCSINAERDERMISVLQCLKPGTLEVMTLTGGLIHENSQISTLEQWKQAKHVKVETIFMVPIRIFSNFASFEVSSTPFFTEDVAKLIDVKMSQQTTTSIYESKFAQSDKTDAILVVDEKKLHVNKAVLSCHSEFFNTLFNGEFKEKSMTEIPIEDVDFEDFATLLSLVHPNPIKPKEENAEKLLELADRFMLPAAKFTLELFLIATPLTTMQKIQLADKYKLDSLLNQAVASLVLNEICGIRSKLDFKRISDNTKSVLFVRMLDIMGY</sequence>
<dbReference type="EMBL" id="WUAV01000005">
    <property type="protein sequence ID" value="KAF1754411.1"/>
    <property type="molecule type" value="Genomic_DNA"/>
</dbReference>
<dbReference type="PROSITE" id="PS50181">
    <property type="entry name" value="FBOX"/>
    <property type="match status" value="1"/>
</dbReference>
<evidence type="ECO:0000259" key="2">
    <source>
        <dbReference type="PROSITE" id="PS50181"/>
    </source>
</evidence>
<name>A0A6A5GII8_CAERE</name>
<dbReference type="InterPro" id="IPR000210">
    <property type="entry name" value="BTB/POZ_dom"/>
</dbReference>
<proteinExistence type="predicted"/>
<organism evidence="3 4">
    <name type="scientific">Caenorhabditis remanei</name>
    <name type="common">Caenorhabditis vulgaris</name>
    <dbReference type="NCBI Taxonomy" id="31234"/>
    <lineage>
        <taxon>Eukaryota</taxon>
        <taxon>Metazoa</taxon>
        <taxon>Ecdysozoa</taxon>
        <taxon>Nematoda</taxon>
        <taxon>Chromadorea</taxon>
        <taxon>Rhabditida</taxon>
        <taxon>Rhabditina</taxon>
        <taxon>Rhabditomorpha</taxon>
        <taxon>Rhabditoidea</taxon>
        <taxon>Rhabditidae</taxon>
        <taxon>Peloderinae</taxon>
        <taxon>Caenorhabditis</taxon>
    </lineage>
</organism>
<dbReference type="KEGG" id="crq:GCK72_020972"/>
<dbReference type="Pfam" id="PF00646">
    <property type="entry name" value="F-box"/>
    <property type="match status" value="1"/>
</dbReference>
<dbReference type="Proteomes" id="UP000483820">
    <property type="component" value="Chromosome V"/>
</dbReference>
<dbReference type="PANTHER" id="PTHR22744">
    <property type="entry name" value="HELIX LOOP HELIX PROTEIN 21-RELATED"/>
    <property type="match status" value="1"/>
</dbReference>
<dbReference type="Gene3D" id="3.30.710.10">
    <property type="entry name" value="Potassium Channel Kv1.1, Chain A"/>
    <property type="match status" value="1"/>
</dbReference>
<feature type="domain" description="F-box" evidence="2">
    <location>
        <begin position="124"/>
        <end position="171"/>
    </location>
</feature>
<dbReference type="SMART" id="SM00225">
    <property type="entry name" value="BTB"/>
    <property type="match status" value="1"/>
</dbReference>
<dbReference type="InterPro" id="IPR041426">
    <property type="entry name" value="Mos1_HTH"/>
</dbReference>
<dbReference type="CTD" id="9815016"/>
<feature type="domain" description="BTB" evidence="1">
    <location>
        <begin position="363"/>
        <end position="430"/>
    </location>
</feature>
<protein>
    <recommendedName>
        <fullName evidence="5">BTB domain-containing protein</fullName>
    </recommendedName>
</protein>
<dbReference type="GeneID" id="9815016"/>
<dbReference type="InterPro" id="IPR001810">
    <property type="entry name" value="F-box_dom"/>
</dbReference>
<dbReference type="RefSeq" id="XP_003100528.2">
    <property type="nucleotide sequence ID" value="XM_003100480.2"/>
</dbReference>
<dbReference type="SUPFAM" id="SSF54695">
    <property type="entry name" value="POZ domain"/>
    <property type="match status" value="1"/>
</dbReference>
<dbReference type="Pfam" id="PF01827">
    <property type="entry name" value="FTH"/>
    <property type="match status" value="1"/>
</dbReference>
<evidence type="ECO:0008006" key="5">
    <source>
        <dbReference type="Google" id="ProtNLM"/>
    </source>
</evidence>
<accession>A0A6A5GII8</accession>
<reference evidence="3 4" key="1">
    <citation type="submission" date="2019-12" db="EMBL/GenBank/DDBJ databases">
        <title>Chromosome-level assembly of the Caenorhabditis remanei genome.</title>
        <authorList>
            <person name="Teterina A.A."/>
            <person name="Willis J.H."/>
            <person name="Phillips P.C."/>
        </authorList>
    </citation>
    <scope>NUCLEOTIDE SEQUENCE [LARGE SCALE GENOMIC DNA]</scope>
    <source>
        <strain evidence="3 4">PX506</strain>
        <tissue evidence="3">Whole organism</tissue>
    </source>
</reference>
<dbReference type="AlphaFoldDB" id="A0A6A5GII8"/>
<dbReference type="PROSITE" id="PS50097">
    <property type="entry name" value="BTB"/>
    <property type="match status" value="1"/>
</dbReference>
<gene>
    <name evidence="3" type="ORF">GCK72_020972</name>
</gene>